<gene>
    <name evidence="2" type="ORF">ZYGR_0BB00390</name>
</gene>
<proteinExistence type="predicted"/>
<protein>
    <submittedName>
        <fullName evidence="2">Uncharacterized protein</fullName>
    </submittedName>
</protein>
<reference evidence="2 3" key="1">
    <citation type="submission" date="2016-08" db="EMBL/GenBank/DDBJ databases">
        <title>Draft genome sequence of allopolyploid Zygosaccharomyces rouxii.</title>
        <authorList>
            <person name="Watanabe J."/>
            <person name="Uehara K."/>
            <person name="Mogi Y."/>
            <person name="Tsukioka Y."/>
        </authorList>
    </citation>
    <scope>NUCLEOTIDE SEQUENCE [LARGE SCALE GENOMIC DNA]</scope>
    <source>
        <strain evidence="2 3">NBRC 110957</strain>
    </source>
</reference>
<name>A0A1Q3AL25_ZYGRO</name>
<dbReference type="OrthoDB" id="203440at2759"/>
<feature type="compositionally biased region" description="Basic and acidic residues" evidence="1">
    <location>
        <begin position="228"/>
        <end position="258"/>
    </location>
</feature>
<dbReference type="PANTHER" id="PTHR13237:SF9">
    <property type="entry name" value="NEUROGUIDIN"/>
    <property type="match status" value="1"/>
</dbReference>
<dbReference type="GO" id="GO:0032040">
    <property type="term" value="C:small-subunit processome"/>
    <property type="evidence" value="ECO:0007669"/>
    <property type="project" value="TreeGrafter"/>
</dbReference>
<dbReference type="EMBL" id="BDGX01000054">
    <property type="protein sequence ID" value="GAV56262.1"/>
    <property type="molecule type" value="Genomic_DNA"/>
</dbReference>
<dbReference type="AlphaFoldDB" id="A0A1Q3AL25"/>
<evidence type="ECO:0000256" key="1">
    <source>
        <dbReference type="SAM" id="MobiDB-lite"/>
    </source>
</evidence>
<dbReference type="PANTHER" id="PTHR13237">
    <property type="entry name" value="SOMETHING ABOUT SILENCING PROTEIN 10-RELATED"/>
    <property type="match status" value="1"/>
</dbReference>
<feature type="compositionally biased region" description="Basic and acidic residues" evidence="1">
    <location>
        <begin position="114"/>
        <end position="130"/>
    </location>
</feature>
<dbReference type="InterPro" id="IPR007146">
    <property type="entry name" value="Sas10/Utp3/C1D"/>
</dbReference>
<sequence length="308" mass="35279">MSELDQVLKSIVGSLQETSSSISKLKEQYESSSVASNDKVSLLSLKSASMLAYINALTMVIGEKLSGDSTADSGREKSIEHRIVLERGVKPLEKKLSYQLDKLVRAHMRMEKEFADAQKRAEAQGERREDDDSDSSDDEMAQRPRTFGVSKKEDEDEEKDESAVYQPPKISSTLPVDDRFNSKEHKDRSNRVRMQAMDEYLREESERPEWESSVGANILNHGKGGVKSLRDAEKDREVERYEEENFTRVKATSKTDKRNQKRKERMNQVNMIGGEDFSIFGNKRKLEDSTSRGSKRSRNVWEKAKRKL</sequence>
<evidence type="ECO:0000313" key="2">
    <source>
        <dbReference type="EMBL" id="GAV56262.1"/>
    </source>
</evidence>
<dbReference type="Proteomes" id="UP000187013">
    <property type="component" value="Unassembled WGS sequence"/>
</dbReference>
<feature type="compositionally biased region" description="Basic and acidic residues" evidence="1">
    <location>
        <begin position="299"/>
        <end position="308"/>
    </location>
</feature>
<feature type="region of interest" description="Disordered" evidence="1">
    <location>
        <begin position="114"/>
        <end position="308"/>
    </location>
</feature>
<dbReference type="GO" id="GO:0000462">
    <property type="term" value="P:maturation of SSU-rRNA from tricistronic rRNA transcript (SSU-rRNA, 5.8S rRNA, LSU-rRNA)"/>
    <property type="evidence" value="ECO:0007669"/>
    <property type="project" value="TreeGrafter"/>
</dbReference>
<organism evidence="2 3">
    <name type="scientific">Zygosaccharomyces rouxii</name>
    <dbReference type="NCBI Taxonomy" id="4956"/>
    <lineage>
        <taxon>Eukaryota</taxon>
        <taxon>Fungi</taxon>
        <taxon>Dikarya</taxon>
        <taxon>Ascomycota</taxon>
        <taxon>Saccharomycotina</taxon>
        <taxon>Saccharomycetes</taxon>
        <taxon>Saccharomycetales</taxon>
        <taxon>Saccharomycetaceae</taxon>
        <taxon>Zygosaccharomyces</taxon>
    </lineage>
</organism>
<comment type="caution">
    <text evidence="2">The sequence shown here is derived from an EMBL/GenBank/DDBJ whole genome shotgun (WGS) entry which is preliminary data.</text>
</comment>
<feature type="compositionally biased region" description="Basic and acidic residues" evidence="1">
    <location>
        <begin position="176"/>
        <end position="190"/>
    </location>
</feature>
<dbReference type="Pfam" id="PF04000">
    <property type="entry name" value="Sas10_Utp3"/>
    <property type="match status" value="1"/>
</dbReference>
<feature type="compositionally biased region" description="Basic and acidic residues" evidence="1">
    <location>
        <begin position="199"/>
        <end position="210"/>
    </location>
</feature>
<accession>A0A1Q3AL25</accession>
<evidence type="ECO:0000313" key="3">
    <source>
        <dbReference type="Proteomes" id="UP000187013"/>
    </source>
</evidence>